<feature type="transmembrane region" description="Helical" evidence="1">
    <location>
        <begin position="35"/>
        <end position="68"/>
    </location>
</feature>
<protein>
    <submittedName>
        <fullName evidence="2">Uncharacterized protein</fullName>
    </submittedName>
</protein>
<evidence type="ECO:0000313" key="3">
    <source>
        <dbReference type="Proteomes" id="UP001269400"/>
    </source>
</evidence>
<proteinExistence type="predicted"/>
<reference evidence="2" key="2">
    <citation type="submission" date="2022-12" db="EMBL/GenBank/DDBJ databases">
        <authorList>
            <person name="Dechsakulwatana C."/>
            <person name="Rungsihiranrut A."/>
            <person name="Muangchinda C."/>
            <person name="Ningthoujam R."/>
            <person name="Klankeo P."/>
            <person name="Pinyakong O."/>
        </authorList>
    </citation>
    <scope>NUCLEOTIDE SEQUENCE</scope>
    <source>
        <strain evidence="2">TL01-2</strain>
    </source>
</reference>
<organism evidence="2 3">
    <name type="scientific">Priestia aryabhattai</name>
    <name type="common">Bacillus aryabhattai</name>
    <dbReference type="NCBI Taxonomy" id="412384"/>
    <lineage>
        <taxon>Bacteria</taxon>
        <taxon>Bacillati</taxon>
        <taxon>Bacillota</taxon>
        <taxon>Bacilli</taxon>
        <taxon>Bacillales</taxon>
        <taxon>Bacillaceae</taxon>
        <taxon>Priestia</taxon>
    </lineage>
</organism>
<accession>A0AAX6NE70</accession>
<dbReference type="AlphaFoldDB" id="A0AAX6NE70"/>
<dbReference type="EMBL" id="JAPTGD010000002">
    <property type="protein sequence ID" value="MDU9694036.1"/>
    <property type="molecule type" value="Genomic_DNA"/>
</dbReference>
<keyword evidence="1" id="KW-0812">Transmembrane</keyword>
<feature type="transmembrane region" description="Helical" evidence="1">
    <location>
        <begin position="5"/>
        <end position="23"/>
    </location>
</feature>
<name>A0AAX6NE70_PRIAR</name>
<reference evidence="2" key="1">
    <citation type="journal article" date="2022" name="J Environ Chem Eng">
        <title>Biodegradation of petroleum oil using a constructed nonpathogenic and heavy metal-tolerant bacterial consortium isolated from marine sponges.</title>
        <authorList>
            <person name="Dechsakulwatana C."/>
            <person name="Rungsihiranrut A."/>
            <person name="Muangchinda C."/>
            <person name="Ningthoujam R."/>
            <person name="Klankeo P."/>
            <person name="Pinyakong O."/>
        </authorList>
    </citation>
    <scope>NUCLEOTIDE SEQUENCE</scope>
    <source>
        <strain evidence="2">TL01-2</strain>
    </source>
</reference>
<gene>
    <name evidence="2" type="ORF">O0Q50_22905</name>
</gene>
<dbReference type="Proteomes" id="UP001269400">
    <property type="component" value="Unassembled WGS sequence"/>
</dbReference>
<evidence type="ECO:0000256" key="1">
    <source>
        <dbReference type="SAM" id="Phobius"/>
    </source>
</evidence>
<dbReference type="RefSeq" id="WP_316911251.1">
    <property type="nucleotide sequence ID" value="NZ_JAPTGD010000002.1"/>
</dbReference>
<keyword evidence="1" id="KW-1133">Transmembrane helix</keyword>
<sequence length="77" mass="8787">MKINITLGLIIIFFAFSLFYTAINTRKKIPYAVNAFLFILILGICIWLHILNIWIAIGALITVTIIALTYKKSTKKQ</sequence>
<evidence type="ECO:0000313" key="2">
    <source>
        <dbReference type="EMBL" id="MDU9694036.1"/>
    </source>
</evidence>
<comment type="caution">
    <text evidence="2">The sequence shown here is derived from an EMBL/GenBank/DDBJ whole genome shotgun (WGS) entry which is preliminary data.</text>
</comment>
<keyword evidence="1" id="KW-0472">Membrane</keyword>